<feature type="transmembrane region" description="Helical" evidence="1">
    <location>
        <begin position="184"/>
        <end position="204"/>
    </location>
</feature>
<feature type="transmembrane region" description="Helical" evidence="1">
    <location>
        <begin position="365"/>
        <end position="384"/>
    </location>
</feature>
<feature type="transmembrane region" description="Helical" evidence="1">
    <location>
        <begin position="312"/>
        <end position="332"/>
    </location>
</feature>
<feature type="transmembrane region" description="Helical" evidence="1">
    <location>
        <begin position="15"/>
        <end position="33"/>
    </location>
</feature>
<evidence type="ECO:0000256" key="1">
    <source>
        <dbReference type="SAM" id="Phobius"/>
    </source>
</evidence>
<dbReference type="STRING" id="926550.CLDAP_11870"/>
<dbReference type="eggNOG" id="COG1807">
    <property type="taxonomic scope" value="Bacteria"/>
</dbReference>
<proteinExistence type="predicted"/>
<feature type="transmembrane region" description="Helical" evidence="1">
    <location>
        <begin position="39"/>
        <end position="56"/>
    </location>
</feature>
<accession>I0I1T9</accession>
<name>I0I1T9_CALAS</name>
<dbReference type="Proteomes" id="UP000007880">
    <property type="component" value="Chromosome"/>
</dbReference>
<gene>
    <name evidence="2" type="ordered locus">CLDAP_11870</name>
</gene>
<keyword evidence="1" id="KW-1133">Transmembrane helix</keyword>
<feature type="transmembrane region" description="Helical" evidence="1">
    <location>
        <begin position="134"/>
        <end position="151"/>
    </location>
</feature>
<dbReference type="KEGG" id="cap:CLDAP_11870"/>
<keyword evidence="1" id="KW-0472">Membrane</keyword>
<protein>
    <submittedName>
        <fullName evidence="2">Uncharacterized protein</fullName>
    </submittedName>
</protein>
<dbReference type="EMBL" id="AP012337">
    <property type="protein sequence ID" value="BAL99226.1"/>
    <property type="molecule type" value="Genomic_DNA"/>
</dbReference>
<organism evidence="2 3">
    <name type="scientific">Caldilinea aerophila (strain DSM 14535 / JCM 11387 / NBRC 104270 / STL-6-O1)</name>
    <dbReference type="NCBI Taxonomy" id="926550"/>
    <lineage>
        <taxon>Bacteria</taxon>
        <taxon>Bacillati</taxon>
        <taxon>Chloroflexota</taxon>
        <taxon>Caldilineae</taxon>
        <taxon>Caldilineales</taxon>
        <taxon>Caldilineaceae</taxon>
        <taxon>Caldilinea</taxon>
    </lineage>
</organism>
<reference evidence="2 3" key="1">
    <citation type="submission" date="2012-02" db="EMBL/GenBank/DDBJ databases">
        <title>Complete genome sequence of Caldilinea aerophila DSM 14535 (= NBRC 102666).</title>
        <authorList>
            <person name="Oguchi A."/>
            <person name="Hosoyama A."/>
            <person name="Sekine M."/>
            <person name="Fukai R."/>
            <person name="Kato Y."/>
            <person name="Nakamura S."/>
            <person name="Hanada S."/>
            <person name="Yamazaki S."/>
            <person name="Fujita N."/>
        </authorList>
    </citation>
    <scope>NUCLEOTIDE SEQUENCE [LARGE SCALE GENOMIC DNA]</scope>
    <source>
        <strain evidence="3">DSM 14535 / JCM 11387 / NBRC 104270 / STL-6-O1</strain>
    </source>
</reference>
<feature type="transmembrane region" description="Helical" evidence="1">
    <location>
        <begin position="242"/>
        <end position="265"/>
    </location>
</feature>
<dbReference type="HOGENOM" id="CLU_351165_0_0_0"/>
<sequence>MSIRRHMNRFLRNPYFWSACLIGYLITPYILFLSGWLQTVWALCLIALLFMGAGWAHREVKSLLIATDIVHSPNFSVRTLSIIGITATGIVLLSGIGGVGFQNYDWDKHNTVLQDLVEKPWPVQYAYYGRPVALVYYIAYYLPAAFVGKLLGWEAANIALVAWSILGVMLACILFLHASSLRRLWFILFIFLLFSGLDIVGSLLTHSPLNFLWPEKAFPDQWSYWINHDAWSAWQYSSHIKLLFTVPNQAIAGWLIIGLIALFLLSQRPFYTILFFWGISIFWSPFLTIGLLPIVLFAILSTLTQRSDLRKYLNWSNGTGILLLSFIALFYASKLAPIAPPVESGFRTGFYFAQIEGWSHRFSHVLLLIIFYGVEFGLFGWLIWRSNLLRHKTERRLFVVATVWLLVLPLWIFGEVNDLVMRASIPALWVYALFLAKTAHTVQSPWLQRCMWICIFIAALNPVQDVGYHLQQIVQRGSIWSPPPQEETLLMRFYDSPSRLIQYIGSEEALFFKMFGKSSKAELFKESPLLFGDSLVLHEHRLSAHHLTPGARSRITLRLENWRSTVTELSLATRLIDRDGYVLWEAQGWPAGRSTRTWQPYAQHIDERVIEIPEHARYGSYMLELYTFDPATLGKLPVSTLPDQRPIGESVILDYINIYDDSTLLKTDPPIDFGNRFRLMGSAVQRPSQREGQVEISLLWKLLRDLEDVGASYVWTVQILDQKGTLQAQQDSPLLGGLLPVTSLRTGSEVIETARIMLPERMKENPFRILVAWYDLRTGERLPVVVNGVPAGDSYLFAGPR</sequence>
<evidence type="ECO:0000313" key="3">
    <source>
        <dbReference type="Proteomes" id="UP000007880"/>
    </source>
</evidence>
<feature type="transmembrane region" description="Helical" evidence="1">
    <location>
        <begin position="77"/>
        <end position="101"/>
    </location>
</feature>
<feature type="transmembrane region" description="Helical" evidence="1">
    <location>
        <begin position="396"/>
        <end position="413"/>
    </location>
</feature>
<feature type="transmembrane region" description="Helical" evidence="1">
    <location>
        <begin position="271"/>
        <end position="300"/>
    </location>
</feature>
<evidence type="ECO:0000313" key="2">
    <source>
        <dbReference type="EMBL" id="BAL99226.1"/>
    </source>
</evidence>
<keyword evidence="1" id="KW-0812">Transmembrane</keyword>
<dbReference type="AlphaFoldDB" id="I0I1T9"/>
<feature type="transmembrane region" description="Helical" evidence="1">
    <location>
        <begin position="158"/>
        <end position="178"/>
    </location>
</feature>
<keyword evidence="3" id="KW-1185">Reference proteome</keyword>